<evidence type="ECO:0000313" key="8">
    <source>
        <dbReference type="Proteomes" id="UP000041254"/>
    </source>
</evidence>
<dbReference type="GO" id="GO:0005794">
    <property type="term" value="C:Golgi apparatus"/>
    <property type="evidence" value="ECO:0007669"/>
    <property type="project" value="TreeGrafter"/>
</dbReference>
<evidence type="ECO:0000256" key="4">
    <source>
        <dbReference type="SAM" id="Phobius"/>
    </source>
</evidence>
<sequence>MVVPSLIETGTKKLDIARKKGHRLSLELRRRLGVVIVTLCLLVAASTWLARSLVLLVSIIYEIGVSASPRLRLVQATRPWRLFGTYTVLQLILLTLMETRFTLPTTVAVESSKSGQGGGSGEQQLVLNEQPPAAAAANPAAGVKGVVVDEDDDTLVIEEEPAAGPEQISIVVPVRDEELYLTKTIEYTVNDTPAHMLREILIVDDASDKPVEKMLEEELDRKYWPKVKILRYDERQGLIRARIAGADAASAPYILFLDGHCRPIPGWLPPLIRNLKENYKRIVVPIVSDVNGTTWQEIPARGVKMMFEWDFNFNWYDDNTPEVPVASGGILAITKQWWIESGKYDPGMREWGGENIEQSIRVWLCGGEIIVERNSRIGHIFKRPPKPNKITIPNQVQRNHARAAKVWLDDYYKYFVEAQPMAKTLDLGPGLEQRMALRPALKCKDFQWYVDKFRHAFERKGLLMENFHHLRHTASRLCLTAVEADKDKPKDDWRHKDHLILEPCKRPDDRQRWSTVGGNRMLFNRKVKKCLDRFSIPFGNEEERRPILWECDWLNVPLGKNQNQLWQHDQHPATDTPKHDGAHEPRTGHVFAVPNGFNGRASRPGEMELDPGLATDSGSLCLTAKLLYHEAFQDKKLRRHGHLPTEPYLAPCRPVTDDPWQDTQGWEPVW</sequence>
<dbReference type="InterPro" id="IPR027791">
    <property type="entry name" value="Galactosyl_T_C"/>
</dbReference>
<dbReference type="PhylomeDB" id="A0A0G4E8A0"/>
<feature type="transmembrane region" description="Helical" evidence="4">
    <location>
        <begin position="32"/>
        <end position="60"/>
    </location>
</feature>
<keyword evidence="4" id="KW-0812">Transmembrane</keyword>
<name>A0A0G4E8A0_VITBC</name>
<keyword evidence="3" id="KW-0325">Glycoprotein</keyword>
<dbReference type="Proteomes" id="UP000041254">
    <property type="component" value="Unassembled WGS sequence"/>
</dbReference>
<dbReference type="InterPro" id="IPR029044">
    <property type="entry name" value="Nucleotide-diphossugar_trans"/>
</dbReference>
<accession>A0A0G4E8A0</accession>
<dbReference type="EMBL" id="CDMY01000027">
    <property type="protein sequence ID" value="CEL91891.1"/>
    <property type="molecule type" value="Genomic_DNA"/>
</dbReference>
<dbReference type="GO" id="GO:0006493">
    <property type="term" value="P:protein O-linked glycosylation"/>
    <property type="evidence" value="ECO:0007669"/>
    <property type="project" value="TreeGrafter"/>
</dbReference>
<dbReference type="PROSITE" id="PS50231">
    <property type="entry name" value="RICIN_B_LECTIN"/>
    <property type="match status" value="1"/>
</dbReference>
<dbReference type="PANTHER" id="PTHR11675">
    <property type="entry name" value="N-ACETYLGALACTOSAMINYLTRANSFERASE"/>
    <property type="match status" value="1"/>
</dbReference>
<keyword evidence="8" id="KW-1185">Reference proteome</keyword>
<dbReference type="SUPFAM" id="SSF53448">
    <property type="entry name" value="Nucleotide-diphospho-sugar transferases"/>
    <property type="match status" value="1"/>
</dbReference>
<protein>
    <submittedName>
        <fullName evidence="7">Uncharacterized protein</fullName>
    </submittedName>
</protein>
<evidence type="ECO:0000259" key="5">
    <source>
        <dbReference type="Pfam" id="PF00535"/>
    </source>
</evidence>
<keyword evidence="4" id="KW-0472">Membrane</keyword>
<dbReference type="SUPFAM" id="SSF50370">
    <property type="entry name" value="Ricin B-like lectins"/>
    <property type="match status" value="1"/>
</dbReference>
<dbReference type="Pfam" id="PF00535">
    <property type="entry name" value="Glycos_transf_2"/>
    <property type="match status" value="1"/>
</dbReference>
<keyword evidence="4" id="KW-1133">Transmembrane helix</keyword>
<keyword evidence="2" id="KW-1015">Disulfide bond</keyword>
<evidence type="ECO:0000313" key="7">
    <source>
        <dbReference type="EMBL" id="CEL91891.1"/>
    </source>
</evidence>
<evidence type="ECO:0000256" key="1">
    <source>
        <dbReference type="ARBA" id="ARBA00022679"/>
    </source>
</evidence>
<reference evidence="7 8" key="1">
    <citation type="submission" date="2014-11" db="EMBL/GenBank/DDBJ databases">
        <authorList>
            <person name="Zhu J."/>
            <person name="Qi W."/>
            <person name="Song R."/>
        </authorList>
    </citation>
    <scope>NUCLEOTIDE SEQUENCE [LARGE SCALE GENOMIC DNA]</scope>
</reference>
<keyword evidence="1" id="KW-0808">Transferase</keyword>
<dbReference type="VEuPathDB" id="CryptoDB:Vbra_1494"/>
<dbReference type="Gene3D" id="2.80.10.50">
    <property type="match status" value="1"/>
</dbReference>
<dbReference type="Gene3D" id="3.90.550.10">
    <property type="entry name" value="Spore Coat Polysaccharide Biosynthesis Protein SpsA, Chain A"/>
    <property type="match status" value="1"/>
</dbReference>
<evidence type="ECO:0000256" key="3">
    <source>
        <dbReference type="ARBA" id="ARBA00023180"/>
    </source>
</evidence>
<evidence type="ECO:0000256" key="2">
    <source>
        <dbReference type="ARBA" id="ARBA00023157"/>
    </source>
</evidence>
<dbReference type="GO" id="GO:0004653">
    <property type="term" value="F:polypeptide N-acetylgalactosaminyltransferase activity"/>
    <property type="evidence" value="ECO:0007669"/>
    <property type="project" value="TreeGrafter"/>
</dbReference>
<gene>
    <name evidence="7" type="ORF">Vbra_1494</name>
</gene>
<dbReference type="OrthoDB" id="416652at2759"/>
<proteinExistence type="predicted"/>
<organism evidence="7 8">
    <name type="scientific">Vitrella brassicaformis (strain CCMP3155)</name>
    <dbReference type="NCBI Taxonomy" id="1169540"/>
    <lineage>
        <taxon>Eukaryota</taxon>
        <taxon>Sar</taxon>
        <taxon>Alveolata</taxon>
        <taxon>Colpodellida</taxon>
        <taxon>Vitrellaceae</taxon>
        <taxon>Vitrella</taxon>
    </lineage>
</organism>
<dbReference type="InParanoid" id="A0A0G4E8A0"/>
<dbReference type="Pfam" id="PF02709">
    <property type="entry name" value="Glyco_transf_7C"/>
    <property type="match status" value="1"/>
</dbReference>
<feature type="domain" description="Galactosyltransferase C-terminal" evidence="6">
    <location>
        <begin position="327"/>
        <end position="379"/>
    </location>
</feature>
<dbReference type="AlphaFoldDB" id="A0A0G4E8A0"/>
<dbReference type="STRING" id="1169540.A0A0G4E8A0"/>
<evidence type="ECO:0000259" key="6">
    <source>
        <dbReference type="Pfam" id="PF02709"/>
    </source>
</evidence>
<dbReference type="InterPro" id="IPR035992">
    <property type="entry name" value="Ricin_B-like_lectins"/>
</dbReference>
<feature type="domain" description="Glycosyltransferase 2-like" evidence="5">
    <location>
        <begin position="169"/>
        <end position="311"/>
    </location>
</feature>
<dbReference type="PANTHER" id="PTHR11675:SF134">
    <property type="entry name" value="N-ACETYLGALACTOSAMINYLTRANSFERASE 4-RELATED"/>
    <property type="match status" value="1"/>
</dbReference>
<dbReference type="InterPro" id="IPR001173">
    <property type="entry name" value="Glyco_trans_2-like"/>
</dbReference>